<feature type="domain" description="N-acetyltransferase" evidence="3">
    <location>
        <begin position="4"/>
        <end position="169"/>
    </location>
</feature>
<dbReference type="Pfam" id="PF00583">
    <property type="entry name" value="Acetyltransf_1"/>
    <property type="match status" value="2"/>
</dbReference>
<dbReference type="Gene3D" id="3.40.630.30">
    <property type="match status" value="2"/>
</dbReference>
<keyword evidence="1" id="KW-0808">Transferase</keyword>
<evidence type="ECO:0000259" key="3">
    <source>
        <dbReference type="PROSITE" id="PS51186"/>
    </source>
</evidence>
<dbReference type="RefSeq" id="WP_188732851.1">
    <property type="nucleotide sequence ID" value="NZ_BMLW01000001.1"/>
</dbReference>
<dbReference type="InterPro" id="IPR050832">
    <property type="entry name" value="Bact_Acetyltransf"/>
</dbReference>
<proteinExistence type="predicted"/>
<accession>A0ABQ2NN53</accession>
<evidence type="ECO:0000256" key="2">
    <source>
        <dbReference type="ARBA" id="ARBA00023315"/>
    </source>
</evidence>
<dbReference type="CDD" id="cd04301">
    <property type="entry name" value="NAT_SF"/>
    <property type="match status" value="2"/>
</dbReference>
<evidence type="ECO:0000256" key="1">
    <source>
        <dbReference type="ARBA" id="ARBA00022679"/>
    </source>
</evidence>
<sequence length="317" mass="36772">MDSVKIRNYRDDDEEQVIKVWNQCLTKDPVSSNIFHKKILLDPNFDPELCLVAENENGSVIGYCLGMVRKYPYEDRGMEPERAWIPVMFVHPDYQRKKIGSKLVKIIEEKFENLGKTNITLGAYSPNYFFPGPDKDAYSGSIPFFESFGYETLGEAVGMDMVLYNFTIPEEIKGIRDGLKKEHDIQVIPFSKKYTLSLIEFLKENFSGGWVRNVRETLEKFKGEERILLAIDHHSNIVGYCQRAIDDLEGHFGPFGVSEKMRGKKIGSVLFYEMLWDMYSRGIYHVWLAWTNGGAQRFYDRAGMKVMKRHAIIKKIK</sequence>
<evidence type="ECO:0000313" key="5">
    <source>
        <dbReference type="Proteomes" id="UP000641206"/>
    </source>
</evidence>
<keyword evidence="5" id="KW-1185">Reference proteome</keyword>
<evidence type="ECO:0000313" key="4">
    <source>
        <dbReference type="EMBL" id="GGP07559.1"/>
    </source>
</evidence>
<gene>
    <name evidence="4" type="ORF">GCM10011346_04030</name>
</gene>
<keyword evidence="2" id="KW-0012">Acyltransferase</keyword>
<comment type="caution">
    <text evidence="4">The sequence shown here is derived from an EMBL/GenBank/DDBJ whole genome shotgun (WGS) entry which is preliminary data.</text>
</comment>
<organism evidence="4 5">
    <name type="scientific">Oceanobacillus neutriphilus</name>
    <dbReference type="NCBI Taxonomy" id="531815"/>
    <lineage>
        <taxon>Bacteria</taxon>
        <taxon>Bacillati</taxon>
        <taxon>Bacillota</taxon>
        <taxon>Bacilli</taxon>
        <taxon>Bacillales</taxon>
        <taxon>Bacillaceae</taxon>
        <taxon>Oceanobacillus</taxon>
    </lineage>
</organism>
<dbReference type="InterPro" id="IPR016181">
    <property type="entry name" value="Acyl_CoA_acyltransferase"/>
</dbReference>
<dbReference type="InterPro" id="IPR000182">
    <property type="entry name" value="GNAT_dom"/>
</dbReference>
<dbReference type="SUPFAM" id="SSF55729">
    <property type="entry name" value="Acyl-CoA N-acyltransferases (Nat)"/>
    <property type="match status" value="2"/>
</dbReference>
<protein>
    <recommendedName>
        <fullName evidence="3">N-acetyltransferase domain-containing protein</fullName>
    </recommendedName>
</protein>
<name>A0ABQ2NN53_9BACI</name>
<feature type="domain" description="N-acetyltransferase" evidence="3">
    <location>
        <begin position="185"/>
        <end position="317"/>
    </location>
</feature>
<dbReference type="EMBL" id="BMLW01000001">
    <property type="protein sequence ID" value="GGP07559.1"/>
    <property type="molecule type" value="Genomic_DNA"/>
</dbReference>
<dbReference type="Proteomes" id="UP000641206">
    <property type="component" value="Unassembled WGS sequence"/>
</dbReference>
<dbReference type="PANTHER" id="PTHR43877">
    <property type="entry name" value="AMINOALKYLPHOSPHONATE N-ACETYLTRANSFERASE-RELATED-RELATED"/>
    <property type="match status" value="1"/>
</dbReference>
<dbReference type="PANTHER" id="PTHR43877:SF1">
    <property type="entry name" value="ACETYLTRANSFERASE"/>
    <property type="match status" value="1"/>
</dbReference>
<dbReference type="PROSITE" id="PS51186">
    <property type="entry name" value="GNAT"/>
    <property type="match status" value="2"/>
</dbReference>
<reference evidence="5" key="1">
    <citation type="journal article" date="2019" name="Int. J. Syst. Evol. Microbiol.">
        <title>The Global Catalogue of Microorganisms (GCM) 10K type strain sequencing project: providing services to taxonomists for standard genome sequencing and annotation.</title>
        <authorList>
            <consortium name="The Broad Institute Genomics Platform"/>
            <consortium name="The Broad Institute Genome Sequencing Center for Infectious Disease"/>
            <person name="Wu L."/>
            <person name="Ma J."/>
        </authorList>
    </citation>
    <scope>NUCLEOTIDE SEQUENCE [LARGE SCALE GENOMIC DNA]</scope>
    <source>
        <strain evidence="5">CGMCC 1.7693</strain>
    </source>
</reference>